<feature type="transmembrane region" description="Helical" evidence="5">
    <location>
        <begin position="479"/>
        <end position="497"/>
    </location>
</feature>
<reference evidence="7" key="1">
    <citation type="journal article" date="2021" name="Nat. Commun.">
        <title>Genetic determinants of endophytism in the Arabidopsis root mycobiome.</title>
        <authorList>
            <person name="Mesny F."/>
            <person name="Miyauchi S."/>
            <person name="Thiergart T."/>
            <person name="Pickel B."/>
            <person name="Atanasova L."/>
            <person name="Karlsson M."/>
            <person name="Huettel B."/>
            <person name="Barry K.W."/>
            <person name="Haridas S."/>
            <person name="Chen C."/>
            <person name="Bauer D."/>
            <person name="Andreopoulos W."/>
            <person name="Pangilinan J."/>
            <person name="LaButti K."/>
            <person name="Riley R."/>
            <person name="Lipzen A."/>
            <person name="Clum A."/>
            <person name="Drula E."/>
            <person name="Henrissat B."/>
            <person name="Kohler A."/>
            <person name="Grigoriev I.V."/>
            <person name="Martin F.M."/>
            <person name="Hacquard S."/>
        </authorList>
    </citation>
    <scope>NUCLEOTIDE SEQUENCE</scope>
    <source>
        <strain evidence="7">MPI-CAGE-CH-0243</strain>
    </source>
</reference>
<feature type="transmembrane region" description="Helical" evidence="5">
    <location>
        <begin position="439"/>
        <end position="458"/>
    </location>
</feature>
<dbReference type="PANTHER" id="PTHR23501">
    <property type="entry name" value="MAJOR FACILITATOR SUPERFAMILY"/>
    <property type="match status" value="1"/>
</dbReference>
<evidence type="ECO:0000256" key="5">
    <source>
        <dbReference type="SAM" id="Phobius"/>
    </source>
</evidence>
<feature type="transmembrane region" description="Helical" evidence="5">
    <location>
        <begin position="334"/>
        <end position="363"/>
    </location>
</feature>
<dbReference type="PANTHER" id="PTHR23501:SF94">
    <property type="entry name" value="MAJOR FACILITATOR SUPERFAMILY (MFS) PROFILE DOMAIN-CONTAINING PROTEIN"/>
    <property type="match status" value="1"/>
</dbReference>
<proteinExistence type="predicted"/>
<dbReference type="EMBL" id="JAGMWT010000004">
    <property type="protein sequence ID" value="KAH7130418.1"/>
    <property type="molecule type" value="Genomic_DNA"/>
</dbReference>
<dbReference type="Gene3D" id="1.20.1720.10">
    <property type="entry name" value="Multidrug resistance protein D"/>
    <property type="match status" value="1"/>
</dbReference>
<feature type="transmembrane region" description="Helical" evidence="5">
    <location>
        <begin position="544"/>
        <end position="562"/>
    </location>
</feature>
<evidence type="ECO:0000313" key="7">
    <source>
        <dbReference type="EMBL" id="KAH7130418.1"/>
    </source>
</evidence>
<keyword evidence="2 5" id="KW-0812">Transmembrane</keyword>
<dbReference type="InterPro" id="IPR020846">
    <property type="entry name" value="MFS_dom"/>
</dbReference>
<dbReference type="SUPFAM" id="SSF103473">
    <property type="entry name" value="MFS general substrate transporter"/>
    <property type="match status" value="2"/>
</dbReference>
<feature type="transmembrane region" description="Helical" evidence="5">
    <location>
        <begin position="305"/>
        <end position="322"/>
    </location>
</feature>
<evidence type="ECO:0000256" key="3">
    <source>
        <dbReference type="ARBA" id="ARBA00022989"/>
    </source>
</evidence>
<accession>A0A9P9E3X3</accession>
<comment type="subcellular location">
    <subcellularLocation>
        <location evidence="1">Membrane</location>
        <topology evidence="1">Multi-pass membrane protein</topology>
    </subcellularLocation>
</comment>
<comment type="caution">
    <text evidence="7">The sequence shown here is derived from an EMBL/GenBank/DDBJ whole genome shotgun (WGS) entry which is preliminary data.</text>
</comment>
<feature type="transmembrane region" description="Helical" evidence="5">
    <location>
        <begin position="79"/>
        <end position="106"/>
    </location>
</feature>
<dbReference type="OrthoDB" id="2351791at2759"/>
<evidence type="ECO:0000259" key="6">
    <source>
        <dbReference type="PROSITE" id="PS50850"/>
    </source>
</evidence>
<feature type="transmembrane region" description="Helical" evidence="5">
    <location>
        <begin position="274"/>
        <end position="293"/>
    </location>
</feature>
<name>A0A9P9E3X3_9PLEO</name>
<gene>
    <name evidence="7" type="ORF">B0J11DRAFT_602774</name>
</gene>
<keyword evidence="3 5" id="KW-1133">Transmembrane helix</keyword>
<feature type="transmembrane region" description="Helical" evidence="5">
    <location>
        <begin position="147"/>
        <end position="166"/>
    </location>
</feature>
<evidence type="ECO:0000256" key="2">
    <source>
        <dbReference type="ARBA" id="ARBA00022692"/>
    </source>
</evidence>
<dbReference type="InterPro" id="IPR011701">
    <property type="entry name" value="MFS"/>
</dbReference>
<feature type="domain" description="Major facilitator superfamily (MFS) profile" evidence="6">
    <location>
        <begin position="81"/>
        <end position="567"/>
    </location>
</feature>
<dbReference type="GO" id="GO:0022857">
    <property type="term" value="F:transmembrane transporter activity"/>
    <property type="evidence" value="ECO:0007669"/>
    <property type="project" value="InterPro"/>
</dbReference>
<dbReference type="Gene3D" id="1.20.1250.20">
    <property type="entry name" value="MFS general substrate transporter like domains"/>
    <property type="match status" value="1"/>
</dbReference>
<dbReference type="InterPro" id="IPR036259">
    <property type="entry name" value="MFS_trans_sf"/>
</dbReference>
<dbReference type="GO" id="GO:0005886">
    <property type="term" value="C:plasma membrane"/>
    <property type="evidence" value="ECO:0007669"/>
    <property type="project" value="TreeGrafter"/>
</dbReference>
<keyword evidence="4 5" id="KW-0472">Membrane</keyword>
<evidence type="ECO:0000256" key="4">
    <source>
        <dbReference type="ARBA" id="ARBA00023136"/>
    </source>
</evidence>
<feature type="transmembrane region" description="Helical" evidence="5">
    <location>
        <begin position="205"/>
        <end position="227"/>
    </location>
</feature>
<evidence type="ECO:0000313" key="8">
    <source>
        <dbReference type="Proteomes" id="UP000700596"/>
    </source>
</evidence>
<sequence>MDSANSMESPPKYEASITPKDLEFEFNLFKTQLDSPTSQASPKSPIQTPFTSLEKIDNELRAFVVVETLPAWSPTRQEWFIMVSLSIISLMVALDTTILVGVLPSMAADLGGSSVDTFWTGTSYLLTSAVFQPVIASISETLGRQQLLLFSLFLFTIGSAMCGFAPSFQVMLGGRCIQGVGGGGIITLTQVIFCDIVPLRQRPTYFAMVLGTWSIGTILGPVIGGLITENTSWRWVFWINFPFCGLGLILAIVFVKLNSMAKLTLIEKLKRTDWIGAVLFIGGVTSALIGISWAGTQYSWTSPQVLVPLIIGLVTVVAFVFWERHVAPHSLLPISIFYCSSALAAFYCAFANGLVLLVALYYFPFYAMSVRGATAIKAGIDFFPCLFLCLPGSVMVAALTTRLGRFRWAIWIGWVIITIGSGLFILFDTNLKKPVMIAAQAVLGIGVGMVLTSVNVGVQAISKEEDSAMSASMYGFMRSLGMPVGIALGGTIFQNAMSAKLDSFHMPTSIAHDSESYVYELRRMTDGIEKTNILESYAHGFRGVFIFMTAVAGSGLLASLFIKKFNMNKALVSKYSART</sequence>
<keyword evidence="8" id="KW-1185">Reference proteome</keyword>
<evidence type="ECO:0000256" key="1">
    <source>
        <dbReference type="ARBA" id="ARBA00004141"/>
    </source>
</evidence>
<dbReference type="AlphaFoldDB" id="A0A9P9E3X3"/>
<organism evidence="7 8">
    <name type="scientific">Dendryphion nanum</name>
    <dbReference type="NCBI Taxonomy" id="256645"/>
    <lineage>
        <taxon>Eukaryota</taxon>
        <taxon>Fungi</taxon>
        <taxon>Dikarya</taxon>
        <taxon>Ascomycota</taxon>
        <taxon>Pezizomycotina</taxon>
        <taxon>Dothideomycetes</taxon>
        <taxon>Pleosporomycetidae</taxon>
        <taxon>Pleosporales</taxon>
        <taxon>Torulaceae</taxon>
        <taxon>Dendryphion</taxon>
    </lineage>
</organism>
<feature type="transmembrane region" description="Helical" evidence="5">
    <location>
        <begin position="118"/>
        <end position="135"/>
    </location>
</feature>
<feature type="transmembrane region" description="Helical" evidence="5">
    <location>
        <begin position="408"/>
        <end position="427"/>
    </location>
</feature>
<dbReference type="Proteomes" id="UP000700596">
    <property type="component" value="Unassembled WGS sequence"/>
</dbReference>
<feature type="transmembrane region" description="Helical" evidence="5">
    <location>
        <begin position="172"/>
        <end position="193"/>
    </location>
</feature>
<feature type="transmembrane region" description="Helical" evidence="5">
    <location>
        <begin position="233"/>
        <end position="254"/>
    </location>
</feature>
<dbReference type="PRINTS" id="PR01036">
    <property type="entry name" value="TCRTETB"/>
</dbReference>
<feature type="transmembrane region" description="Helical" evidence="5">
    <location>
        <begin position="375"/>
        <end position="396"/>
    </location>
</feature>
<dbReference type="Pfam" id="PF07690">
    <property type="entry name" value="MFS_1"/>
    <property type="match status" value="1"/>
</dbReference>
<dbReference type="PROSITE" id="PS50850">
    <property type="entry name" value="MFS"/>
    <property type="match status" value="1"/>
</dbReference>
<protein>
    <submittedName>
        <fullName evidence="7">Major facilitator superfamily-domain-containing protein</fullName>
    </submittedName>
</protein>